<evidence type="ECO:0000256" key="8">
    <source>
        <dbReference type="SAM" id="MobiDB-lite"/>
    </source>
</evidence>
<dbReference type="Pfam" id="PF00069">
    <property type="entry name" value="Pkinase"/>
    <property type="match status" value="1"/>
</dbReference>
<evidence type="ECO:0000313" key="11">
    <source>
        <dbReference type="Proteomes" id="UP000605361"/>
    </source>
</evidence>
<dbReference type="PANTHER" id="PTHR43289">
    <property type="entry name" value="MITOGEN-ACTIVATED PROTEIN KINASE KINASE KINASE 20-RELATED"/>
    <property type="match status" value="1"/>
</dbReference>
<dbReference type="CDD" id="cd14014">
    <property type="entry name" value="STKc_PknB_like"/>
    <property type="match status" value="1"/>
</dbReference>
<dbReference type="PROSITE" id="PS00107">
    <property type="entry name" value="PROTEIN_KINASE_ATP"/>
    <property type="match status" value="1"/>
</dbReference>
<dbReference type="Proteomes" id="UP000605361">
    <property type="component" value="Unassembled WGS sequence"/>
</dbReference>
<feature type="region of interest" description="Disordered" evidence="8">
    <location>
        <begin position="295"/>
        <end position="550"/>
    </location>
</feature>
<dbReference type="GO" id="GO:0004674">
    <property type="term" value="F:protein serine/threonine kinase activity"/>
    <property type="evidence" value="ECO:0007669"/>
    <property type="project" value="UniProtKB-KW"/>
</dbReference>
<dbReference type="PANTHER" id="PTHR43289:SF6">
    <property type="entry name" value="SERINE_THREONINE-PROTEIN KINASE NEKL-3"/>
    <property type="match status" value="1"/>
</dbReference>
<evidence type="ECO:0000256" key="5">
    <source>
        <dbReference type="ARBA" id="ARBA00022777"/>
    </source>
</evidence>
<dbReference type="SMART" id="SM00220">
    <property type="entry name" value="S_TKc"/>
    <property type="match status" value="1"/>
</dbReference>
<organism evidence="10 11">
    <name type="scientific">Nonomuraea cypriaca</name>
    <dbReference type="NCBI Taxonomy" id="1187855"/>
    <lineage>
        <taxon>Bacteria</taxon>
        <taxon>Bacillati</taxon>
        <taxon>Actinomycetota</taxon>
        <taxon>Actinomycetes</taxon>
        <taxon>Streptosporangiales</taxon>
        <taxon>Streptosporangiaceae</taxon>
        <taxon>Nonomuraea</taxon>
    </lineage>
</organism>
<protein>
    <recommendedName>
        <fullName evidence="1">non-specific serine/threonine protein kinase</fullName>
        <ecNumber evidence="1">2.7.11.1</ecNumber>
    </recommendedName>
</protein>
<reference evidence="10" key="1">
    <citation type="submission" date="2020-11" db="EMBL/GenBank/DDBJ databases">
        <title>Whole-genome analyses of Nonomuraea sp. K274.</title>
        <authorList>
            <person name="Veyisoglu A."/>
        </authorList>
    </citation>
    <scope>NUCLEOTIDE SEQUENCE</scope>
    <source>
        <strain evidence="10">K274</strain>
    </source>
</reference>
<feature type="compositionally biased region" description="Low complexity" evidence="8">
    <location>
        <begin position="300"/>
        <end position="330"/>
    </location>
</feature>
<dbReference type="RefSeq" id="WP_195901691.1">
    <property type="nucleotide sequence ID" value="NZ_JADOGI010000234.1"/>
</dbReference>
<keyword evidence="3" id="KW-0808">Transferase</keyword>
<evidence type="ECO:0000256" key="6">
    <source>
        <dbReference type="ARBA" id="ARBA00022840"/>
    </source>
</evidence>
<dbReference type="PROSITE" id="PS50011">
    <property type="entry name" value="PROTEIN_KINASE_DOM"/>
    <property type="match status" value="1"/>
</dbReference>
<dbReference type="AlphaFoldDB" id="A0A931AH00"/>
<name>A0A931AH00_9ACTN</name>
<dbReference type="EMBL" id="JADOGI010000234">
    <property type="protein sequence ID" value="MBF8192807.1"/>
    <property type="molecule type" value="Genomic_DNA"/>
</dbReference>
<dbReference type="PROSITE" id="PS00108">
    <property type="entry name" value="PROTEIN_KINASE_ST"/>
    <property type="match status" value="1"/>
</dbReference>
<evidence type="ECO:0000313" key="10">
    <source>
        <dbReference type="EMBL" id="MBF8192807.1"/>
    </source>
</evidence>
<keyword evidence="5 10" id="KW-0418">Kinase</keyword>
<keyword evidence="2 10" id="KW-0723">Serine/threonine-protein kinase</keyword>
<comment type="caution">
    <text evidence="10">The sequence shown here is derived from an EMBL/GenBank/DDBJ whole genome shotgun (WGS) entry which is preliminary data.</text>
</comment>
<gene>
    <name evidence="10" type="ORF">ITP53_45455</name>
</gene>
<evidence type="ECO:0000256" key="3">
    <source>
        <dbReference type="ARBA" id="ARBA00022679"/>
    </source>
</evidence>
<dbReference type="InterPro" id="IPR000719">
    <property type="entry name" value="Prot_kinase_dom"/>
</dbReference>
<keyword evidence="11" id="KW-1185">Reference proteome</keyword>
<feature type="compositionally biased region" description="Gly residues" evidence="8">
    <location>
        <begin position="371"/>
        <end position="414"/>
    </location>
</feature>
<accession>A0A931AH00</accession>
<dbReference type="Gene3D" id="3.30.200.20">
    <property type="entry name" value="Phosphorylase Kinase, domain 1"/>
    <property type="match status" value="1"/>
</dbReference>
<feature type="compositionally biased region" description="Gly residues" evidence="8">
    <location>
        <begin position="428"/>
        <end position="462"/>
    </location>
</feature>
<dbReference type="EC" id="2.7.11.1" evidence="1"/>
<proteinExistence type="predicted"/>
<evidence type="ECO:0000256" key="2">
    <source>
        <dbReference type="ARBA" id="ARBA00022527"/>
    </source>
</evidence>
<feature type="non-terminal residue" evidence="10">
    <location>
        <position position="550"/>
    </location>
</feature>
<dbReference type="SUPFAM" id="SSF56112">
    <property type="entry name" value="Protein kinase-like (PK-like)"/>
    <property type="match status" value="1"/>
</dbReference>
<evidence type="ECO:0000256" key="1">
    <source>
        <dbReference type="ARBA" id="ARBA00012513"/>
    </source>
</evidence>
<feature type="compositionally biased region" description="Low complexity" evidence="8">
    <location>
        <begin position="475"/>
        <end position="510"/>
    </location>
</feature>
<dbReference type="InterPro" id="IPR011009">
    <property type="entry name" value="Kinase-like_dom_sf"/>
</dbReference>
<dbReference type="GO" id="GO:0005524">
    <property type="term" value="F:ATP binding"/>
    <property type="evidence" value="ECO:0007669"/>
    <property type="project" value="UniProtKB-UniRule"/>
</dbReference>
<dbReference type="Gene3D" id="1.10.510.10">
    <property type="entry name" value="Transferase(Phosphotransferase) domain 1"/>
    <property type="match status" value="1"/>
</dbReference>
<evidence type="ECO:0000256" key="7">
    <source>
        <dbReference type="PROSITE-ProRule" id="PRU10141"/>
    </source>
</evidence>
<keyword evidence="6 7" id="KW-0067">ATP-binding</keyword>
<feature type="compositionally biased region" description="Gly residues" evidence="8">
    <location>
        <begin position="511"/>
        <end position="550"/>
    </location>
</feature>
<feature type="compositionally biased region" description="Gly residues" evidence="8">
    <location>
        <begin position="331"/>
        <end position="365"/>
    </location>
</feature>
<evidence type="ECO:0000256" key="4">
    <source>
        <dbReference type="ARBA" id="ARBA00022741"/>
    </source>
</evidence>
<keyword evidence="4 7" id="KW-0547">Nucleotide-binding</keyword>
<evidence type="ECO:0000259" key="9">
    <source>
        <dbReference type="PROSITE" id="PS50011"/>
    </source>
</evidence>
<dbReference type="InterPro" id="IPR017441">
    <property type="entry name" value="Protein_kinase_ATP_BS"/>
</dbReference>
<feature type="domain" description="Protein kinase" evidence="9">
    <location>
        <begin position="13"/>
        <end position="281"/>
    </location>
</feature>
<feature type="binding site" evidence="7">
    <location>
        <position position="42"/>
    </location>
    <ligand>
        <name>ATP</name>
        <dbReference type="ChEBI" id="CHEBI:30616"/>
    </ligand>
</feature>
<dbReference type="InterPro" id="IPR008271">
    <property type="entry name" value="Ser/Thr_kinase_AS"/>
</dbReference>
<sequence length="550" mass="54383">MPEQQTRLLAERYQLIAPLGRGTMGTVWRARDRALGREVAVKEIRQDPGLTEEQRAELRERMVREGRVASRINHPSVASIHDVLIQDDSPWIIMELIEARSLEQVIEEEGPLPPRLVAEIGVDLLGALRAAHAQGITHRDVKPGNVLITEGGRVVLTDFGIAKAEGDSRLTKTGMVIGSPGYTAPERARGEYTGPESDIWSLGATLYFAVEGRPAYERSTIAETLAALLTESADPPTQAGQLRPVLNGLLNKDYRQRLGAAKAETLLRMVADTPTSEMPVLTAESLMAQEAALPDPFATPQDPAGPGDQGPAGQVPAGPGPRGSRGPAPAGHGGPGVHGAAGPGGPGFGPQGHGGPGGSGPQGPGGPGPQRSGGSGPQGAGGPGAPGPQRSGGPGAQAPGGPGGSGPQGAGGPDTPGLQRSGRPGAQAPGGPGGSGPQGPGGPGGSGPQGAGGPGQRPGSGAQGPMWESSAPTVQQSTAGGQGQQQFSSQAPGNAPRGPGAPGAGSSPQGGRPGQGRGGQQGAGGPQGPGGPQGAGPQGAGGPHGAGGPE</sequence>